<feature type="transmembrane region" description="Helical" evidence="6">
    <location>
        <begin position="389"/>
        <end position="409"/>
    </location>
</feature>
<dbReference type="AlphaFoldDB" id="A0A381SIK6"/>
<name>A0A381SIK6_9ZZZZ</name>
<evidence type="ECO:0000256" key="4">
    <source>
        <dbReference type="ARBA" id="ARBA00022989"/>
    </source>
</evidence>
<keyword evidence="4 6" id="KW-1133">Transmembrane helix</keyword>
<keyword evidence="5 6" id="KW-0472">Membrane</keyword>
<dbReference type="GO" id="GO:0022857">
    <property type="term" value="F:transmembrane transporter activity"/>
    <property type="evidence" value="ECO:0007669"/>
    <property type="project" value="InterPro"/>
</dbReference>
<comment type="subcellular location">
    <subcellularLocation>
        <location evidence="1">Membrane</location>
        <topology evidence="1">Multi-pass membrane protein</topology>
    </subcellularLocation>
</comment>
<dbReference type="PANTHER" id="PTHR23505:SF79">
    <property type="entry name" value="PROTEIN SPINSTER"/>
    <property type="match status" value="1"/>
</dbReference>
<dbReference type="CDD" id="cd17328">
    <property type="entry name" value="MFS_spinster_like"/>
    <property type="match status" value="1"/>
</dbReference>
<feature type="transmembrane region" description="Helical" evidence="6">
    <location>
        <begin position="222"/>
        <end position="239"/>
    </location>
</feature>
<dbReference type="InterPro" id="IPR036259">
    <property type="entry name" value="MFS_trans_sf"/>
</dbReference>
<feature type="domain" description="Major facilitator superfamily (MFS) profile" evidence="7">
    <location>
        <begin position="1"/>
        <end position="410"/>
    </location>
</feature>
<feature type="transmembrane region" description="Helical" evidence="6">
    <location>
        <begin position="321"/>
        <end position="343"/>
    </location>
</feature>
<evidence type="ECO:0000313" key="8">
    <source>
        <dbReference type="EMBL" id="SVA03269.1"/>
    </source>
</evidence>
<dbReference type="Pfam" id="PF07690">
    <property type="entry name" value="MFS_1"/>
    <property type="match status" value="1"/>
</dbReference>
<dbReference type="EMBL" id="UINC01003089">
    <property type="protein sequence ID" value="SVA03269.1"/>
    <property type="molecule type" value="Genomic_DNA"/>
</dbReference>
<protein>
    <recommendedName>
        <fullName evidence="7">Major facilitator superfamily (MFS) profile domain-containing protein</fullName>
    </recommendedName>
</protein>
<evidence type="ECO:0000256" key="1">
    <source>
        <dbReference type="ARBA" id="ARBA00004141"/>
    </source>
</evidence>
<keyword evidence="2" id="KW-0813">Transport</keyword>
<dbReference type="PROSITE" id="PS50850">
    <property type="entry name" value="MFS"/>
    <property type="match status" value="1"/>
</dbReference>
<proteinExistence type="predicted"/>
<evidence type="ECO:0000259" key="7">
    <source>
        <dbReference type="PROSITE" id="PS50850"/>
    </source>
</evidence>
<evidence type="ECO:0000256" key="6">
    <source>
        <dbReference type="SAM" id="Phobius"/>
    </source>
</evidence>
<feature type="transmembrane region" description="Helical" evidence="6">
    <location>
        <begin position="171"/>
        <end position="190"/>
    </location>
</feature>
<dbReference type="PANTHER" id="PTHR23505">
    <property type="entry name" value="SPINSTER"/>
    <property type="match status" value="1"/>
</dbReference>
<feature type="transmembrane region" description="Helical" evidence="6">
    <location>
        <begin position="66"/>
        <end position="86"/>
    </location>
</feature>
<feature type="transmembrane region" description="Helical" evidence="6">
    <location>
        <begin position="293"/>
        <end position="315"/>
    </location>
</feature>
<gene>
    <name evidence="8" type="ORF">METZ01_LOCUS56123</name>
</gene>
<feature type="transmembrane region" description="Helical" evidence="6">
    <location>
        <begin position="259"/>
        <end position="281"/>
    </location>
</feature>
<dbReference type="Gene3D" id="1.20.1250.20">
    <property type="entry name" value="MFS general substrate transporter like domains"/>
    <property type="match status" value="2"/>
</dbReference>
<sequence>MVILMTIAYMFSFIDRYILGLLIDPIKADLGLSDTQIGLLLGPAFAIFYATMGLPLGYLADRVKRVWIVSVGVFVWSLATVASGFAQKFSQLFIARMGVGIGEATLSPCAISMITDSFPKKDRGKPIGFYTMGMSLGSAVAYLSGAAVLIWAQSVGLVNLPIIGEISPWQLAFIIVGLPGIVLAFLIAALKEPQRTSDKNQNDEEEIKITEALKFFIEKRSALGSFILPACVMTTIAYSHTWLAPMFERTWGMPPSTYALINGLLILTFGPISNNTAGWLADRLVKQGKKDGGLRVVIFGTLVLLPTAVIAPLVPNPTLCFVVLAINLVGIAFTSSSALIALMEIVPSNIRGFSTAFYLMCISITGLLLGPTSIGLLNDFVFDAENVRYSMSTVPLLLGVPVLAMIPFMRRSYLKEIEKI</sequence>
<evidence type="ECO:0000256" key="5">
    <source>
        <dbReference type="ARBA" id="ARBA00023136"/>
    </source>
</evidence>
<feature type="transmembrane region" description="Helical" evidence="6">
    <location>
        <begin position="355"/>
        <end position="377"/>
    </location>
</feature>
<dbReference type="SUPFAM" id="SSF103473">
    <property type="entry name" value="MFS general substrate transporter"/>
    <property type="match status" value="1"/>
</dbReference>
<dbReference type="InterPro" id="IPR011701">
    <property type="entry name" value="MFS"/>
</dbReference>
<dbReference type="GO" id="GO:0016020">
    <property type="term" value="C:membrane"/>
    <property type="evidence" value="ECO:0007669"/>
    <property type="project" value="UniProtKB-SubCell"/>
</dbReference>
<dbReference type="InterPro" id="IPR020846">
    <property type="entry name" value="MFS_dom"/>
</dbReference>
<keyword evidence="3 6" id="KW-0812">Transmembrane</keyword>
<accession>A0A381SIK6</accession>
<organism evidence="8">
    <name type="scientific">marine metagenome</name>
    <dbReference type="NCBI Taxonomy" id="408172"/>
    <lineage>
        <taxon>unclassified sequences</taxon>
        <taxon>metagenomes</taxon>
        <taxon>ecological metagenomes</taxon>
    </lineage>
</organism>
<feature type="transmembrane region" description="Helical" evidence="6">
    <location>
        <begin position="38"/>
        <end position="60"/>
    </location>
</feature>
<dbReference type="InterPro" id="IPR044770">
    <property type="entry name" value="MFS_spinster-like"/>
</dbReference>
<evidence type="ECO:0000256" key="2">
    <source>
        <dbReference type="ARBA" id="ARBA00022448"/>
    </source>
</evidence>
<feature type="transmembrane region" description="Helical" evidence="6">
    <location>
        <begin position="127"/>
        <end position="151"/>
    </location>
</feature>
<evidence type="ECO:0000256" key="3">
    <source>
        <dbReference type="ARBA" id="ARBA00022692"/>
    </source>
</evidence>
<reference evidence="8" key="1">
    <citation type="submission" date="2018-05" db="EMBL/GenBank/DDBJ databases">
        <authorList>
            <person name="Lanie J.A."/>
            <person name="Ng W.-L."/>
            <person name="Kazmierczak K.M."/>
            <person name="Andrzejewski T.M."/>
            <person name="Davidsen T.M."/>
            <person name="Wayne K.J."/>
            <person name="Tettelin H."/>
            <person name="Glass J.I."/>
            <person name="Rusch D."/>
            <person name="Podicherti R."/>
            <person name="Tsui H.-C.T."/>
            <person name="Winkler M.E."/>
        </authorList>
    </citation>
    <scope>NUCLEOTIDE SEQUENCE</scope>
</reference>